<feature type="compositionally biased region" description="Polar residues" evidence="7">
    <location>
        <begin position="293"/>
        <end position="312"/>
    </location>
</feature>
<proteinExistence type="predicted"/>
<reference evidence="9 10" key="1">
    <citation type="journal article" date="2015" name="Genome Biol. Evol.">
        <title>Phylogenomic analyses indicate that early fungi evolved digesting cell walls of algal ancestors of land plants.</title>
        <authorList>
            <person name="Chang Y."/>
            <person name="Wang S."/>
            <person name="Sekimoto S."/>
            <person name="Aerts A.L."/>
            <person name="Choi C."/>
            <person name="Clum A."/>
            <person name="LaButti K.M."/>
            <person name="Lindquist E.A."/>
            <person name="Yee Ngan C."/>
            <person name="Ohm R.A."/>
            <person name="Salamov A.A."/>
            <person name="Grigoriev I.V."/>
            <person name="Spatafora J.W."/>
            <person name="Berbee M.L."/>
        </authorList>
    </citation>
    <scope>NUCLEOTIDE SEQUENCE [LARGE SCALE GENOMIC DNA]</scope>
    <source>
        <strain evidence="9 10">JEL478</strain>
    </source>
</reference>
<evidence type="ECO:0000313" key="10">
    <source>
        <dbReference type="Proteomes" id="UP000070544"/>
    </source>
</evidence>
<feature type="compositionally biased region" description="Gly residues" evidence="7">
    <location>
        <begin position="600"/>
        <end position="611"/>
    </location>
</feature>
<feature type="region of interest" description="Disordered" evidence="7">
    <location>
        <begin position="502"/>
        <end position="631"/>
    </location>
</feature>
<dbReference type="GO" id="GO:0006355">
    <property type="term" value="P:regulation of DNA-templated transcription"/>
    <property type="evidence" value="ECO:0007669"/>
    <property type="project" value="InterPro"/>
</dbReference>
<evidence type="ECO:0000256" key="7">
    <source>
        <dbReference type="SAM" id="MobiDB-lite"/>
    </source>
</evidence>
<feature type="compositionally biased region" description="Basic and acidic residues" evidence="7">
    <location>
        <begin position="546"/>
        <end position="578"/>
    </location>
</feature>
<feature type="compositionally biased region" description="Acidic residues" evidence="7">
    <location>
        <begin position="749"/>
        <end position="771"/>
    </location>
</feature>
<keyword evidence="5" id="KW-0804">Transcription</keyword>
<evidence type="ECO:0000256" key="2">
    <source>
        <dbReference type="ARBA" id="ARBA00022771"/>
    </source>
</evidence>
<gene>
    <name evidence="9" type="ORF">M427DRAFT_28757</name>
</gene>
<feature type="domain" description="GATA-type" evidence="8">
    <location>
        <begin position="1178"/>
        <end position="1234"/>
    </location>
</feature>
<dbReference type="STRING" id="1344416.A0A139ATH9"/>
<feature type="compositionally biased region" description="Polar residues" evidence="7">
    <location>
        <begin position="241"/>
        <end position="281"/>
    </location>
</feature>
<dbReference type="Proteomes" id="UP000070544">
    <property type="component" value="Unassembled WGS sequence"/>
</dbReference>
<dbReference type="Pfam" id="PF00320">
    <property type="entry name" value="GATA"/>
    <property type="match status" value="1"/>
</dbReference>
<evidence type="ECO:0000256" key="1">
    <source>
        <dbReference type="ARBA" id="ARBA00022723"/>
    </source>
</evidence>
<feature type="region of interest" description="Disordered" evidence="7">
    <location>
        <begin position="1"/>
        <end position="85"/>
    </location>
</feature>
<evidence type="ECO:0000256" key="4">
    <source>
        <dbReference type="ARBA" id="ARBA00023015"/>
    </source>
</evidence>
<keyword evidence="1" id="KW-0479">Metal-binding</keyword>
<evidence type="ECO:0000256" key="3">
    <source>
        <dbReference type="ARBA" id="ARBA00022833"/>
    </source>
</evidence>
<feature type="compositionally biased region" description="Low complexity" evidence="7">
    <location>
        <begin position="188"/>
        <end position="198"/>
    </location>
</feature>
<dbReference type="EMBL" id="KQ965737">
    <property type="protein sequence ID" value="KXS19873.1"/>
    <property type="molecule type" value="Genomic_DNA"/>
</dbReference>
<feature type="compositionally biased region" description="Acidic residues" evidence="7">
    <location>
        <begin position="695"/>
        <end position="704"/>
    </location>
</feature>
<feature type="compositionally biased region" description="Pro residues" evidence="7">
    <location>
        <begin position="1077"/>
        <end position="1095"/>
    </location>
</feature>
<keyword evidence="2 6" id="KW-0863">Zinc-finger</keyword>
<feature type="compositionally biased region" description="Basic and acidic residues" evidence="7">
    <location>
        <begin position="774"/>
        <end position="790"/>
    </location>
</feature>
<keyword evidence="4" id="KW-0805">Transcription regulation</keyword>
<feature type="region of interest" description="Disordered" evidence="7">
    <location>
        <begin position="1248"/>
        <end position="1274"/>
    </location>
</feature>
<feature type="compositionally biased region" description="Polar residues" evidence="7">
    <location>
        <begin position="653"/>
        <end position="662"/>
    </location>
</feature>
<dbReference type="PROSITE" id="PS50114">
    <property type="entry name" value="GATA_ZN_FINGER_2"/>
    <property type="match status" value="1"/>
</dbReference>
<feature type="compositionally biased region" description="Low complexity" evidence="7">
    <location>
        <begin position="424"/>
        <end position="443"/>
    </location>
</feature>
<feature type="region of interest" description="Disordered" evidence="7">
    <location>
        <begin position="933"/>
        <end position="1178"/>
    </location>
</feature>
<evidence type="ECO:0000259" key="8">
    <source>
        <dbReference type="PROSITE" id="PS50114"/>
    </source>
</evidence>
<keyword evidence="3" id="KW-0862">Zinc</keyword>
<feature type="compositionally biased region" description="Basic and acidic residues" evidence="7">
    <location>
        <begin position="153"/>
        <end position="164"/>
    </location>
</feature>
<dbReference type="CDD" id="cd00202">
    <property type="entry name" value="ZnF_GATA"/>
    <property type="match status" value="1"/>
</dbReference>
<feature type="region of interest" description="Disordered" evidence="7">
    <location>
        <begin position="337"/>
        <end position="444"/>
    </location>
</feature>
<dbReference type="OMA" id="HHESRVE"/>
<feature type="region of interest" description="Disordered" evidence="7">
    <location>
        <begin position="215"/>
        <end position="312"/>
    </location>
</feature>
<feature type="compositionally biased region" description="Acidic residues" evidence="7">
    <location>
        <begin position="165"/>
        <end position="187"/>
    </location>
</feature>
<dbReference type="InterPro" id="IPR013088">
    <property type="entry name" value="Znf_NHR/GATA"/>
</dbReference>
<evidence type="ECO:0000256" key="6">
    <source>
        <dbReference type="PROSITE-ProRule" id="PRU00094"/>
    </source>
</evidence>
<evidence type="ECO:0000313" key="9">
    <source>
        <dbReference type="EMBL" id="KXS19873.1"/>
    </source>
</evidence>
<dbReference type="InterPro" id="IPR000679">
    <property type="entry name" value="Znf_GATA"/>
</dbReference>
<feature type="compositionally biased region" description="Polar residues" evidence="7">
    <location>
        <begin position="863"/>
        <end position="875"/>
    </location>
</feature>
<feature type="compositionally biased region" description="Low complexity" evidence="7">
    <location>
        <begin position="380"/>
        <end position="389"/>
    </location>
</feature>
<dbReference type="Gene3D" id="3.30.50.10">
    <property type="entry name" value="Erythroid Transcription Factor GATA-1, subunit A"/>
    <property type="match status" value="1"/>
</dbReference>
<feature type="compositionally biased region" description="Basic and acidic residues" evidence="7">
    <location>
        <begin position="943"/>
        <end position="964"/>
    </location>
</feature>
<feature type="compositionally biased region" description="Pro residues" evidence="7">
    <location>
        <begin position="1121"/>
        <end position="1135"/>
    </location>
</feature>
<sequence length="1306" mass="135259">MSVEARTPPDPSPPDEGTPRVYVQSSQTPDTSRASARTHSSSGGTAHSDPPRVLAGSRGAEGAEGSAEGERASAGSGRATPVRRGLALLDLSQAADNPHARISHEEEGRGACEPLSLGPSGVRKDSQLLRVYGALADTTHPDLIRRQLEHSHAENDAAHAHDQDAGTDADGDADGDADANADADGDADPAAATPPSTDTSVFVACSIRPHSAPAALTSHAHSHPHADGPAGAGPLSHFFVPTSQSQGSPRPTQTPSAKPTTQATPKQPALASTSSSSQGIRNRNHHRVRTPPLQGSSMFNSNAHTHTHSQDTAQIQIRSPLHMNMHTHLGMHAHMHTNTHTHTNMPSSPPPPPPPPPPSSGSTSTSAHSLTPRIDRRTSSSRSAIVSSSPPQLADASSQRLRRARPEAPAHLHRPTGASHMPRATGAMGATGAGRSQSQSQSQIDMDVDWDASIQLDESAPSSSLGAGLAGRGVGGVVGVDALDRVGGMEVEVEVAVEGGLRRGGGAGGGEAMDGGDGMQGVEGVERIPVVPAPVGAGADTPGDAQHADHTDHTGDHTGDAEHAEHAGAEDAADDPHAFPDLVLSNKPWFSSPSDLAPRGSGGGGGRGGGATPRFPAPARDSDADAAHTASPALSLSEHAILLPPLSFDTATSDAARSNLTPPSVPGGVEVEVEVEVEGEGEGERDEGAQQQQQEQEEEEEEENAGERVGGEPEDEELDEMGTPSQVQRVDVDSGPEDGLGEGDGMGDGGDEGGEEDEDEKEDEDDGEEFSDVGSHHDTHARDVAERTQHPVELAYVFTPREIMGNGGGGGSVENNLDVEADGVQEQQQQEDDQMEEQEQAPQRPLEESLGPESSSHGAPTAHTMSRGSSVTQGSPARLLKPGPTATPAPPHSASTSQTQGTPARTAVPAHVHVQGGGGVAAVPMTSQTQEFWGADGRVPVEASRKERAAADAEAVEERPRTEPTRVSPGKVVGKRGREAVGAGESPPEQNPASGGTGPTPVTKRRRKMVIVDTQEDEDGDLLVGGSGGVERGKGKSQEEVAVSAGSVLPQTGERRVPSSPNSGTSSRGRRLRRPAPDAPTPPRTSPRKAPPPTRTSPRKIPTPARKSPRKAQTTRSSPSAPNPRPEAPLPPPLVELPAGLTASASPPAAPIAVTLNPPRPRTTPRHRSFGLSQHERSPQVKKCGACGTRLTTMWRKGPDGPGTLCAKCGSYYARKGTLEGLDNEREGFSGLLRGGLTPAASMSAGLSASPSAGVAGTADDTAAETHGGKKLTSLQRKQKVPMFEEGVRVWGFKVDSNYCSYEDSR</sequence>
<evidence type="ECO:0000256" key="5">
    <source>
        <dbReference type="ARBA" id="ARBA00023163"/>
    </source>
</evidence>
<dbReference type="PANTHER" id="PTHR47172">
    <property type="entry name" value="OS01G0976800 PROTEIN"/>
    <property type="match status" value="1"/>
</dbReference>
<name>A0A139ATH9_GONPJ</name>
<feature type="compositionally biased region" description="Pro residues" evidence="7">
    <location>
        <begin position="347"/>
        <end position="359"/>
    </location>
</feature>
<feature type="compositionally biased region" description="Low complexity" evidence="7">
    <location>
        <begin position="55"/>
        <end position="79"/>
    </location>
</feature>
<feature type="compositionally biased region" description="Acidic residues" evidence="7">
    <location>
        <begin position="817"/>
        <end position="839"/>
    </location>
</feature>
<feature type="region of interest" description="Disordered" evidence="7">
    <location>
        <begin position="653"/>
        <end position="921"/>
    </location>
</feature>
<dbReference type="SMART" id="SM00401">
    <property type="entry name" value="ZnF_GATA"/>
    <property type="match status" value="1"/>
</dbReference>
<dbReference type="OrthoDB" id="129353at2759"/>
<feature type="region of interest" description="Disordered" evidence="7">
    <location>
        <begin position="97"/>
        <end position="122"/>
    </location>
</feature>
<feature type="compositionally biased region" description="Low complexity" evidence="7">
    <location>
        <begin position="31"/>
        <end position="46"/>
    </location>
</feature>
<dbReference type="GO" id="GO:0008270">
    <property type="term" value="F:zinc ion binding"/>
    <property type="evidence" value="ECO:0007669"/>
    <property type="project" value="UniProtKB-KW"/>
</dbReference>
<keyword evidence="10" id="KW-1185">Reference proteome</keyword>
<organism evidence="9 10">
    <name type="scientific">Gonapodya prolifera (strain JEL478)</name>
    <name type="common">Monoblepharis prolifera</name>
    <dbReference type="NCBI Taxonomy" id="1344416"/>
    <lineage>
        <taxon>Eukaryota</taxon>
        <taxon>Fungi</taxon>
        <taxon>Fungi incertae sedis</taxon>
        <taxon>Chytridiomycota</taxon>
        <taxon>Chytridiomycota incertae sedis</taxon>
        <taxon>Monoblepharidomycetes</taxon>
        <taxon>Monoblepharidales</taxon>
        <taxon>Gonapodyaceae</taxon>
        <taxon>Gonapodya</taxon>
    </lineage>
</organism>
<feature type="compositionally biased region" description="Acidic residues" evidence="7">
    <location>
        <begin position="671"/>
        <end position="685"/>
    </location>
</feature>
<accession>A0A139ATH9</accession>
<dbReference type="SUPFAM" id="SSF57716">
    <property type="entry name" value="Glucocorticoid receptor-like (DNA-binding domain)"/>
    <property type="match status" value="1"/>
</dbReference>
<feature type="compositionally biased region" description="Gly residues" evidence="7">
    <location>
        <begin position="502"/>
        <end position="521"/>
    </location>
</feature>
<feature type="region of interest" description="Disordered" evidence="7">
    <location>
        <begin position="153"/>
        <end position="198"/>
    </location>
</feature>
<feature type="compositionally biased region" description="Low complexity" evidence="7">
    <location>
        <begin position="1136"/>
        <end position="1153"/>
    </location>
</feature>
<dbReference type="PANTHER" id="PTHR47172:SF24">
    <property type="entry name" value="GATA ZINC FINGER DOMAIN-CONTAINING PROTEIN 14-RELATED"/>
    <property type="match status" value="1"/>
</dbReference>
<feature type="compositionally biased region" description="Basic and acidic residues" evidence="7">
    <location>
        <begin position="98"/>
        <end position="110"/>
    </location>
</feature>
<dbReference type="GO" id="GO:0043565">
    <property type="term" value="F:sequence-specific DNA binding"/>
    <property type="evidence" value="ECO:0007669"/>
    <property type="project" value="InterPro"/>
</dbReference>
<protein>
    <recommendedName>
        <fullName evidence="8">GATA-type domain-containing protein</fullName>
    </recommendedName>
</protein>